<dbReference type="OrthoDB" id="8904098at2759"/>
<dbReference type="Gene3D" id="1.20.1250.20">
    <property type="entry name" value="MFS general substrate transporter like domains"/>
    <property type="match status" value="1"/>
</dbReference>
<gene>
    <name evidence="2" type="ORF">MPH_13247</name>
</gene>
<protein>
    <submittedName>
        <fullName evidence="2">Oligopeptide transporter</fullName>
    </submittedName>
</protein>
<comment type="caution">
    <text evidence="2">The sequence shown here is derived from an EMBL/GenBank/DDBJ whole genome shotgun (WGS) entry which is preliminary data.</text>
</comment>
<dbReference type="HOGENOM" id="CLU_1750051_0_0_1"/>
<feature type="transmembrane region" description="Helical" evidence="1">
    <location>
        <begin position="82"/>
        <end position="107"/>
    </location>
</feature>
<dbReference type="Proteomes" id="UP000007129">
    <property type="component" value="Unassembled WGS sequence"/>
</dbReference>
<keyword evidence="1" id="KW-0472">Membrane</keyword>
<evidence type="ECO:0000313" key="3">
    <source>
        <dbReference type="Proteomes" id="UP000007129"/>
    </source>
</evidence>
<name>K2RZ46_MACPH</name>
<dbReference type="AlphaFoldDB" id="K2RZ46"/>
<keyword evidence="1" id="KW-1133">Transmembrane helix</keyword>
<reference evidence="2 3" key="1">
    <citation type="journal article" date="2012" name="BMC Genomics">
        <title>Tools to kill: Genome of one of the most destructive plant pathogenic fungi Macrophomina phaseolina.</title>
        <authorList>
            <person name="Islam M.S."/>
            <person name="Haque M.S."/>
            <person name="Islam M.M."/>
            <person name="Emdad E.M."/>
            <person name="Halim A."/>
            <person name="Hossen Q.M.M."/>
            <person name="Hossain M.Z."/>
            <person name="Ahmed B."/>
            <person name="Rahim S."/>
            <person name="Rahman M.S."/>
            <person name="Alam M.M."/>
            <person name="Hou S."/>
            <person name="Wan X."/>
            <person name="Saito J.A."/>
            <person name="Alam M."/>
        </authorList>
    </citation>
    <scope>NUCLEOTIDE SEQUENCE [LARGE SCALE GENOMIC DNA]</scope>
    <source>
        <strain evidence="2 3">MS6</strain>
    </source>
</reference>
<accession>K2RZ46</accession>
<sequence length="149" mass="16130">MQNRRADPLSPGALGWGQARASKASNVLYVVTQFTPIDGAIIADKRVGRYRLLCLTVRIYLLGAATLFVFSLTAVIDAGVTPAIFITSLFLIAVGISGANGALAALVGGQFTREDGEIGAAEKGERAEHLERCQRLWRRIEHCHQSHIQ</sequence>
<evidence type="ECO:0000313" key="2">
    <source>
        <dbReference type="EMBL" id="EKG09725.1"/>
    </source>
</evidence>
<proteinExistence type="predicted"/>
<evidence type="ECO:0000256" key="1">
    <source>
        <dbReference type="SAM" id="Phobius"/>
    </source>
</evidence>
<dbReference type="InterPro" id="IPR036259">
    <property type="entry name" value="MFS_trans_sf"/>
</dbReference>
<dbReference type="EMBL" id="AHHD01000570">
    <property type="protein sequence ID" value="EKG09725.1"/>
    <property type="molecule type" value="Genomic_DNA"/>
</dbReference>
<dbReference type="VEuPathDB" id="FungiDB:MPH_13247"/>
<feature type="transmembrane region" description="Helical" evidence="1">
    <location>
        <begin position="52"/>
        <end position="76"/>
    </location>
</feature>
<organism evidence="2 3">
    <name type="scientific">Macrophomina phaseolina (strain MS6)</name>
    <name type="common">Charcoal rot fungus</name>
    <dbReference type="NCBI Taxonomy" id="1126212"/>
    <lineage>
        <taxon>Eukaryota</taxon>
        <taxon>Fungi</taxon>
        <taxon>Dikarya</taxon>
        <taxon>Ascomycota</taxon>
        <taxon>Pezizomycotina</taxon>
        <taxon>Dothideomycetes</taxon>
        <taxon>Dothideomycetes incertae sedis</taxon>
        <taxon>Botryosphaeriales</taxon>
        <taxon>Botryosphaeriaceae</taxon>
        <taxon>Macrophomina</taxon>
    </lineage>
</organism>
<dbReference type="InParanoid" id="K2RZ46"/>
<keyword evidence="1" id="KW-0812">Transmembrane</keyword>